<feature type="compositionally biased region" description="Polar residues" evidence="10">
    <location>
        <begin position="1449"/>
        <end position="1468"/>
    </location>
</feature>
<dbReference type="GO" id="GO:0008270">
    <property type="term" value="F:zinc ion binding"/>
    <property type="evidence" value="ECO:0007669"/>
    <property type="project" value="UniProtKB-KW"/>
</dbReference>
<dbReference type="SMART" id="SM00575">
    <property type="entry name" value="ZnF_PMZ"/>
    <property type="match status" value="1"/>
</dbReference>
<feature type="compositionally biased region" description="Polar residues" evidence="10">
    <location>
        <begin position="1206"/>
        <end position="1226"/>
    </location>
</feature>
<dbReference type="EMBL" id="PKPP01005984">
    <property type="protein sequence ID" value="PWA58126.1"/>
    <property type="molecule type" value="Genomic_DNA"/>
</dbReference>
<evidence type="ECO:0000259" key="11">
    <source>
        <dbReference type="PROSITE" id="PS50966"/>
    </source>
</evidence>
<evidence type="ECO:0000313" key="12">
    <source>
        <dbReference type="EMBL" id="PWA58126.1"/>
    </source>
</evidence>
<feature type="repeat" description="PPR" evidence="9">
    <location>
        <begin position="560"/>
        <end position="594"/>
    </location>
</feature>
<keyword evidence="4 8" id="KW-0863">Zinc-finger</keyword>
<feature type="region of interest" description="Disordered" evidence="10">
    <location>
        <begin position="2396"/>
        <end position="2443"/>
    </location>
</feature>
<protein>
    <submittedName>
        <fullName evidence="12">Pentatricopeptide repeat-containing protein</fullName>
    </submittedName>
</protein>
<proteinExistence type="predicted"/>
<evidence type="ECO:0000256" key="5">
    <source>
        <dbReference type="ARBA" id="ARBA00022833"/>
    </source>
</evidence>
<dbReference type="Pfam" id="PF10551">
    <property type="entry name" value="MULE"/>
    <property type="match status" value="1"/>
</dbReference>
<evidence type="ECO:0000256" key="3">
    <source>
        <dbReference type="ARBA" id="ARBA00022737"/>
    </source>
</evidence>
<evidence type="ECO:0000256" key="4">
    <source>
        <dbReference type="ARBA" id="ARBA00022771"/>
    </source>
</evidence>
<dbReference type="Pfam" id="PF13812">
    <property type="entry name" value="PPR_3"/>
    <property type="match status" value="1"/>
</dbReference>
<feature type="repeat" description="PPR" evidence="9">
    <location>
        <begin position="807"/>
        <end position="841"/>
    </location>
</feature>
<dbReference type="PROSITE" id="PS01007">
    <property type="entry name" value="TRANSPOSASE_MUTATOR"/>
    <property type="match status" value="1"/>
</dbReference>
<dbReference type="Pfam" id="PF01535">
    <property type="entry name" value="PPR"/>
    <property type="match status" value="3"/>
</dbReference>
<feature type="compositionally biased region" description="Basic residues" evidence="10">
    <location>
        <begin position="1073"/>
        <end position="1083"/>
    </location>
</feature>
<dbReference type="Pfam" id="PF04434">
    <property type="entry name" value="SWIM"/>
    <property type="match status" value="1"/>
</dbReference>
<keyword evidence="6" id="KW-0238">DNA-binding</keyword>
<feature type="repeat" description="PPR" evidence="9">
    <location>
        <begin position="773"/>
        <end position="806"/>
    </location>
</feature>
<feature type="compositionally biased region" description="Polar residues" evidence="10">
    <location>
        <begin position="2432"/>
        <end position="2443"/>
    </location>
</feature>
<keyword evidence="3" id="KW-0677">Repeat</keyword>
<feature type="region of interest" description="Disordered" evidence="10">
    <location>
        <begin position="1172"/>
        <end position="1241"/>
    </location>
</feature>
<feature type="compositionally biased region" description="Polar residues" evidence="10">
    <location>
        <begin position="1120"/>
        <end position="1134"/>
    </location>
</feature>
<dbReference type="GO" id="GO:0004803">
    <property type="term" value="F:transposase activity"/>
    <property type="evidence" value="ECO:0007669"/>
    <property type="project" value="InterPro"/>
</dbReference>
<dbReference type="NCBIfam" id="TIGR00756">
    <property type="entry name" value="PPR"/>
    <property type="match status" value="5"/>
</dbReference>
<feature type="region of interest" description="Disordered" evidence="10">
    <location>
        <begin position="1440"/>
        <end position="1480"/>
    </location>
</feature>
<dbReference type="InterPro" id="IPR001207">
    <property type="entry name" value="Transposase_mutator"/>
</dbReference>
<evidence type="ECO:0000256" key="8">
    <source>
        <dbReference type="PROSITE-ProRule" id="PRU00325"/>
    </source>
</evidence>
<dbReference type="STRING" id="35608.A0A2U1MA82"/>
<feature type="repeat" description="PPR" evidence="9">
    <location>
        <begin position="490"/>
        <end position="524"/>
    </location>
</feature>
<keyword evidence="7" id="KW-0233">DNA recombination</keyword>
<keyword evidence="13" id="KW-1185">Reference proteome</keyword>
<feature type="repeat" description="PPR" evidence="9">
    <location>
        <begin position="213"/>
        <end position="247"/>
    </location>
</feature>
<dbReference type="OrthoDB" id="185373at2759"/>
<feature type="repeat" description="PPR" evidence="9">
    <location>
        <begin position="315"/>
        <end position="349"/>
    </location>
</feature>
<feature type="region of interest" description="Disordered" evidence="10">
    <location>
        <begin position="2251"/>
        <end position="2270"/>
    </location>
</feature>
<keyword evidence="1" id="KW-0815">Transposition</keyword>
<gene>
    <name evidence="12" type="ORF">CTI12_AA402940</name>
</gene>
<accession>A0A2U1MA82</accession>
<dbReference type="InterPro" id="IPR011990">
    <property type="entry name" value="TPR-like_helical_dom_sf"/>
</dbReference>
<comment type="caution">
    <text evidence="12">The sequence shown here is derived from an EMBL/GenBank/DDBJ whole genome shotgun (WGS) entry which is preliminary data.</text>
</comment>
<evidence type="ECO:0000256" key="1">
    <source>
        <dbReference type="ARBA" id="ARBA00022578"/>
    </source>
</evidence>
<dbReference type="PROSITE" id="PS50966">
    <property type="entry name" value="ZF_SWIM"/>
    <property type="match status" value="1"/>
</dbReference>
<evidence type="ECO:0000256" key="10">
    <source>
        <dbReference type="SAM" id="MobiDB-lite"/>
    </source>
</evidence>
<keyword evidence="2" id="KW-0479">Metal-binding</keyword>
<evidence type="ECO:0000256" key="6">
    <source>
        <dbReference type="ARBA" id="ARBA00023125"/>
    </source>
</evidence>
<dbReference type="Proteomes" id="UP000245207">
    <property type="component" value="Unassembled WGS sequence"/>
</dbReference>
<sequence>MVRLRYLKQAPIGALFSPSNTSNVVFKFSTIAAASASTNAVLLNPSFPYYSSPVQKVHAEDHEAVDLALSRLNLRLTESLVLDVLYYGKDVLACIKFFDWAGRQPGFKHTRATFNAIFKILSREKLMSLMLGYLEDYAKNRRGSHNYHTILVMGYAVAGKPEFALQLFGRMRYQGIDLDVFAYHVLLNALVEGNYYDGVEAVSNQIKSRGFESEVTHSILIKSFCRKKEFDRAETYLRRVMEGEVKIKGGGYIVGALVDGLCKDEQFDRAGKLVDEFGEFHVYDIWIRELVRARKLDGAMEFLHKTRNVVQYVPDLFRYNTLIIRLLRENRLEEVCDLIIEMRESNIPPDELTMNTVLCFFCKGGMVDIALRLYDSRGQIGLSLSSMAFNYLMNTLCGDGSVVDAYRILKNALEQGYFPGVPTFSVLAHALCKLEKLDMMNELFHVALENNVVLSDRIHEIYIQALCKTGRVEDGYYIHGELNRLNKVTTGCAYNSLINGFIKSNRADIAVRLLIEMQEKGHTPSRQLFRTVIQSVCEMENPEKQFQRLLEMQLSLHEIDCGVFNIFIEGAGLAKKPDLANEVYQMMKRSGISPNVTSDILLLRSYLRGEKVSDGLHFFHNILERRAIGRKVFNTLIIGLCKANKPDIALSYFTNIRAKEKTVRPSLECYEELIYVLCNHKRYDKILDVIDDLIDVGRPLSSFIGNNLLLHSLKDRVLYDTWVDSTPPTELTQPESSPIWRLREVVGLFSDRFRDDISIDDLEQVVRNCFPLDIYTYNMLLRKLCAKQVDDADKLFDTLCPKGYEPNQWTYETMVHGFYKHGRKDHAKLLLKEMVQRGFRPSEPYHHSVLQKVKNGSIGAMSGSVTSSQGLPRTTDTTSHLNTMFTETRFGVQDFKPMMGFPIQGNNGITYGNFLGNQKGGERIMLPFGVLNQQHSTRKNGESMGQGNSSGYWSETLGGETGIKLIAERVGRLMRLDEGTSAMCINPWGRYSYARCLIELSAVHDILEFVEVDIPLPNGKGHYTEYIDIEYEWWPPRCSHCKIFSHEVGICQALKRKVDLGSDDEHVSAKEKVHNKKAGKKGTKSQQGSRFFKPKSTFIYRPVSKPSSNQVTKEDKPNEHPNSTPPSVTNDDLSQSVNEFGYFKDNINLDELKRNMEKVWEAEKVLDLASNSSNMEGVGNGSDLQLNKEVSNSPNNIASSVGDPSASGSLWEQFNASTSNNKSPLSGSEDSDDEVDEVLMPEGGGFLDDMEDYYDGYDDQVVLPDKMQAFCDQFDIRLNTRRSMSSKLSTYLVFDIHFGGTFEFCPLRYVNGVVGGFTVKRDNKLDFEGVCNNLRKRIDEPLHELFFRMPKCELEKGLKIVQNDKDLADMYAFAESYGLIHVYISHGPQELEPFYTENITLAGSDDEVESRKKSVKDAGNMSVDELITWAEEEAAMNKVADDGLGNGPSGSFSPCQGSQTLDKGSGTQNKDHGSVGQCKVNVDKGKAIMVEERKKGQSRKEPRKRNVGIVINENVNPSLNDYSDSDSEIDLQQMFEVPQDYDSDSEYSDKSVDYLSEGEDELISLRKRKTEAKLNPTPTKPYTNTEDHPWPRQTRVYDVAQTDIARDHQEYMDNLMYHLRQGDDGLTDPFTILEANDDKYPSHDDQTHWKLRKPKVGEKYINADQFKECLTFYGLANGYSLWFYRSSTEQVIARCGQRPETLKDAEKGKQRKWIKYPSVGRNEHGECPFRCYGKKMVTENSFQVISMTDKHTCVRSFKYGSLVNYKWIGKQFGNRIRQNPDIKLHEIADLVLKKYKCTISPGQCRNAKQYALHEGQATTEEHYAMIRSYGKAILDSNEGSTVKLGVTVNPDEKTYFDRFYCCFSALKKAFVLGCRPIIALDGCFLKKPNVGEILTAIGRDGNNHIFPIAWAIVNVENKDNWSWFLELLGEDIGMPNGNGLTLMSDQHKGLIEAVKDVMPLAEHRQCARHIYEGFRKQYSGEEFKLLFWAASKASYPERFNKIMLKIKKANPGAHEYLLKKDPKTWSRAFFRLGTNCEAVENGFSECFNSVLLAVRNKPLITMLESMRVIVMERLSTMRNIMEKWDGGICPNIQKRLELNKDNHRFWHVIAAGGDTYEVRNGCDAFRVDENVGTCSCRMWQLSGIPCCHAIAVMFRINKRPEDYLPACFRVQTNHEIYHQYMNPVGGMTFWPDSSQYSKVLPPIPKKMPGRPRKQRIRAAHEMKNPSKVSKSGVEMTCSNCQQKGHNRLTCSNDTVLIPPKPPARRGRPRKNNNVAAATVGGGTSSSNLNQHVVPPRATTQGVRIQVPLGSPTSAGTSTVGVKRSLFQAGSSAGLLVKKSRKVKGASMEEFQPSTQQSQKNQQVNKQVRENIVQGPGSSQAGNMRARGNMPISQRIVTPSQRKQVRQKIVTPKPRPPSQRILQRKLSKIVQGPGSSHGNSLQVD</sequence>
<dbReference type="Pfam" id="PF13041">
    <property type="entry name" value="PPR_2"/>
    <property type="match status" value="3"/>
</dbReference>
<dbReference type="InterPro" id="IPR007527">
    <property type="entry name" value="Znf_SWIM"/>
</dbReference>
<dbReference type="InterPro" id="IPR002885">
    <property type="entry name" value="PPR_rpt"/>
</dbReference>
<dbReference type="PANTHER" id="PTHR31973">
    <property type="entry name" value="POLYPROTEIN, PUTATIVE-RELATED"/>
    <property type="match status" value="1"/>
</dbReference>
<dbReference type="GO" id="GO:0006313">
    <property type="term" value="P:DNA transposition"/>
    <property type="evidence" value="ECO:0007669"/>
    <property type="project" value="InterPro"/>
</dbReference>
<feature type="compositionally biased region" description="Acidic residues" evidence="10">
    <location>
        <begin position="1229"/>
        <end position="1239"/>
    </location>
</feature>
<evidence type="ECO:0000256" key="9">
    <source>
        <dbReference type="PROSITE-ProRule" id="PRU00708"/>
    </source>
</evidence>
<dbReference type="InterPro" id="IPR018289">
    <property type="entry name" value="MULE_transposase_dom"/>
</dbReference>
<name>A0A2U1MA82_ARTAN</name>
<feature type="repeat" description="PPR" evidence="9">
    <location>
        <begin position="385"/>
        <end position="419"/>
    </location>
</feature>
<feature type="compositionally biased region" description="Polar residues" evidence="10">
    <location>
        <begin position="1182"/>
        <end position="1199"/>
    </location>
</feature>
<feature type="domain" description="SWIM-type" evidence="11">
    <location>
        <begin position="2125"/>
        <end position="2157"/>
    </location>
</feature>
<feature type="region of interest" description="Disordered" evidence="10">
    <location>
        <begin position="1065"/>
        <end position="1134"/>
    </location>
</feature>
<feature type="compositionally biased region" description="Low complexity" evidence="10">
    <location>
        <begin position="2351"/>
        <end position="2365"/>
    </location>
</feature>
<evidence type="ECO:0000256" key="7">
    <source>
        <dbReference type="ARBA" id="ARBA00023172"/>
    </source>
</evidence>
<reference evidence="12 13" key="1">
    <citation type="journal article" date="2018" name="Mol. Plant">
        <title>The genome of Artemisia annua provides insight into the evolution of Asteraceae family and artemisinin biosynthesis.</title>
        <authorList>
            <person name="Shen Q."/>
            <person name="Zhang L."/>
            <person name="Liao Z."/>
            <person name="Wang S."/>
            <person name="Yan T."/>
            <person name="Shi P."/>
            <person name="Liu M."/>
            <person name="Fu X."/>
            <person name="Pan Q."/>
            <person name="Wang Y."/>
            <person name="Lv Z."/>
            <person name="Lu X."/>
            <person name="Zhang F."/>
            <person name="Jiang W."/>
            <person name="Ma Y."/>
            <person name="Chen M."/>
            <person name="Hao X."/>
            <person name="Li L."/>
            <person name="Tang Y."/>
            <person name="Lv G."/>
            <person name="Zhou Y."/>
            <person name="Sun X."/>
            <person name="Brodelius P.E."/>
            <person name="Rose J.K.C."/>
            <person name="Tang K."/>
        </authorList>
    </citation>
    <scope>NUCLEOTIDE SEQUENCE [LARGE SCALE GENOMIC DNA]</scope>
    <source>
        <strain evidence="13">cv. Huhao1</strain>
        <tissue evidence="12">Leaf</tissue>
    </source>
</reference>
<dbReference type="Gene3D" id="1.25.40.10">
    <property type="entry name" value="Tetratricopeptide repeat domain"/>
    <property type="match status" value="6"/>
</dbReference>
<evidence type="ECO:0000256" key="2">
    <source>
        <dbReference type="ARBA" id="ARBA00022723"/>
    </source>
</evidence>
<feature type="region of interest" description="Disordered" evidence="10">
    <location>
        <begin position="2345"/>
        <end position="2365"/>
    </location>
</feature>
<evidence type="ECO:0000313" key="13">
    <source>
        <dbReference type="Proteomes" id="UP000245207"/>
    </source>
</evidence>
<dbReference type="PANTHER" id="PTHR31973:SF189">
    <property type="entry name" value="TRANSPOSASE, MUDR, PLANT, MULE TRANSPOSASE DOMAIN PROTEIN-RELATED"/>
    <property type="match status" value="1"/>
</dbReference>
<keyword evidence="5" id="KW-0862">Zinc</keyword>
<dbReference type="PROSITE" id="PS51375">
    <property type="entry name" value="PPR"/>
    <property type="match status" value="7"/>
</dbReference>
<dbReference type="InterPro" id="IPR006564">
    <property type="entry name" value="Znf_PMZ"/>
</dbReference>
<organism evidence="12 13">
    <name type="scientific">Artemisia annua</name>
    <name type="common">Sweet wormwood</name>
    <dbReference type="NCBI Taxonomy" id="35608"/>
    <lineage>
        <taxon>Eukaryota</taxon>
        <taxon>Viridiplantae</taxon>
        <taxon>Streptophyta</taxon>
        <taxon>Embryophyta</taxon>
        <taxon>Tracheophyta</taxon>
        <taxon>Spermatophyta</taxon>
        <taxon>Magnoliopsida</taxon>
        <taxon>eudicotyledons</taxon>
        <taxon>Gunneridae</taxon>
        <taxon>Pentapetalae</taxon>
        <taxon>asterids</taxon>
        <taxon>campanulids</taxon>
        <taxon>Asterales</taxon>
        <taxon>Asteraceae</taxon>
        <taxon>Asteroideae</taxon>
        <taxon>Anthemideae</taxon>
        <taxon>Artemisiinae</taxon>
        <taxon>Artemisia</taxon>
    </lineage>
</organism>
<dbReference type="GO" id="GO:0003677">
    <property type="term" value="F:DNA binding"/>
    <property type="evidence" value="ECO:0007669"/>
    <property type="project" value="UniProtKB-KW"/>
</dbReference>